<sequence>MYAQPPPQPYGGPYSHGYYPQQPPPPPAYNPDPATFRRDYQNLLAELKVNSRPIIQNLSMLAQDFTRYVDIVAQCIEVHIRRVPPWMKLPAFYVLDAVSKNVFDPYARAFSAFVVPLFLETYGQVDQQTRSKMEEMLLTWRSGSPTGSQLFGAQAQAAIERGVWRTDGPSSSNPSQNQISRAQVLSELEYTLGQKERALQANPADTTSQNHISVLHQLRKLVEAGGVSQEELQQILAQLRTLMRSVVPAAVPPPAPTPQPVAPLPIAAPAPVAWPNPYPQPPPAPMYPTYDTVKTEPPTPVPGPDIVGLMAKIRGVVKTESGDIAVVDDATKQPESDLQREASRRYRDAILAQDIKLTTADITRKRPGITEFLYSRLTSKCKQCGLRFPGADDGPEMTAHLDMHFAQNRKANQNVGRGHSRSWFVGVEDWVQDVKGKGREGDRPVNAKAAAAAADAQREKELRAQYVVVPRGEEATPVSCPVCKEQFKSEFLDEDEEWVWRNAVYKDDRVYHATCQAGLLAQRLLRSDLAASLRSHSSTPEIPLRSGKSVAGSSDNAAPSSQRTSVSPPPDSKLLGTKRKVDDTDAAISPEADGTPRSKKLALESE</sequence>
<dbReference type="Gene3D" id="1.25.40.90">
    <property type="match status" value="1"/>
</dbReference>
<dbReference type="GO" id="GO:0000993">
    <property type="term" value="F:RNA polymerase II complex binding"/>
    <property type="evidence" value="ECO:0007669"/>
    <property type="project" value="InterPro"/>
</dbReference>
<dbReference type="GO" id="GO:0003729">
    <property type="term" value="F:mRNA binding"/>
    <property type="evidence" value="ECO:0007669"/>
    <property type="project" value="InterPro"/>
</dbReference>
<dbReference type="InterPro" id="IPR045154">
    <property type="entry name" value="PCF11-like"/>
</dbReference>
<evidence type="ECO:0000313" key="3">
    <source>
        <dbReference type="EMBL" id="KAF7292421.1"/>
    </source>
</evidence>
<evidence type="ECO:0000256" key="1">
    <source>
        <dbReference type="SAM" id="MobiDB-lite"/>
    </source>
</evidence>
<evidence type="ECO:0000259" key="2">
    <source>
        <dbReference type="PROSITE" id="PS51391"/>
    </source>
</evidence>
<feature type="compositionally biased region" description="Polar residues" evidence="1">
    <location>
        <begin position="551"/>
        <end position="566"/>
    </location>
</feature>
<evidence type="ECO:0000313" key="4">
    <source>
        <dbReference type="Proteomes" id="UP000613580"/>
    </source>
</evidence>
<dbReference type="PANTHER" id="PTHR15921:SF3">
    <property type="entry name" value="PRE-MRNA CLEAVAGE COMPLEX 2 PROTEIN PCF11"/>
    <property type="match status" value="1"/>
</dbReference>
<dbReference type="InterPro" id="IPR054127">
    <property type="entry name" value="Pcf11_C"/>
</dbReference>
<accession>A0A8H6S5H5</accession>
<organism evidence="3 4">
    <name type="scientific">Mycena chlorophos</name>
    <name type="common">Agaric fungus</name>
    <name type="synonym">Agaricus chlorophos</name>
    <dbReference type="NCBI Taxonomy" id="658473"/>
    <lineage>
        <taxon>Eukaryota</taxon>
        <taxon>Fungi</taxon>
        <taxon>Dikarya</taxon>
        <taxon>Basidiomycota</taxon>
        <taxon>Agaricomycotina</taxon>
        <taxon>Agaricomycetes</taxon>
        <taxon>Agaricomycetidae</taxon>
        <taxon>Agaricales</taxon>
        <taxon>Marasmiineae</taxon>
        <taxon>Mycenaceae</taxon>
        <taxon>Mycena</taxon>
    </lineage>
</organism>
<dbReference type="PANTHER" id="PTHR15921">
    <property type="entry name" value="PRE-MRNA CLEAVAGE COMPLEX II"/>
    <property type="match status" value="1"/>
</dbReference>
<protein>
    <submittedName>
        <fullName evidence="3">CID domain-containing protein</fullName>
    </submittedName>
</protein>
<dbReference type="OrthoDB" id="2129491at2759"/>
<dbReference type="GO" id="GO:0031124">
    <property type="term" value="P:mRNA 3'-end processing"/>
    <property type="evidence" value="ECO:0007669"/>
    <property type="project" value="InterPro"/>
</dbReference>
<dbReference type="GO" id="GO:0005737">
    <property type="term" value="C:cytoplasm"/>
    <property type="evidence" value="ECO:0007669"/>
    <property type="project" value="TreeGrafter"/>
</dbReference>
<dbReference type="SMART" id="SM00582">
    <property type="entry name" value="RPR"/>
    <property type="match status" value="1"/>
</dbReference>
<comment type="caution">
    <text evidence="3">The sequence shown here is derived from an EMBL/GenBank/DDBJ whole genome shotgun (WGS) entry which is preliminary data.</text>
</comment>
<name>A0A8H6S5H5_MYCCL</name>
<proteinExistence type="predicted"/>
<dbReference type="CDD" id="cd16982">
    <property type="entry name" value="CID_Pcf11"/>
    <property type="match status" value="1"/>
</dbReference>
<keyword evidence="4" id="KW-1185">Reference proteome</keyword>
<dbReference type="InterPro" id="IPR008942">
    <property type="entry name" value="ENTH_VHS"/>
</dbReference>
<dbReference type="AlphaFoldDB" id="A0A8H6S5H5"/>
<feature type="compositionally biased region" description="Low complexity" evidence="1">
    <location>
        <begin position="11"/>
        <end position="20"/>
    </location>
</feature>
<dbReference type="InterPro" id="IPR006569">
    <property type="entry name" value="CID_dom"/>
</dbReference>
<dbReference type="Pfam" id="PF21936">
    <property type="entry name" value="Pcf11_C"/>
    <property type="match status" value="1"/>
</dbReference>
<feature type="compositionally biased region" description="Pro residues" evidence="1">
    <location>
        <begin position="21"/>
        <end position="30"/>
    </location>
</feature>
<reference evidence="3" key="1">
    <citation type="submission" date="2020-05" db="EMBL/GenBank/DDBJ databases">
        <title>Mycena genomes resolve the evolution of fungal bioluminescence.</title>
        <authorList>
            <person name="Tsai I.J."/>
        </authorList>
    </citation>
    <scope>NUCLEOTIDE SEQUENCE</scope>
    <source>
        <strain evidence="3">110903Hualien_Pintung</strain>
    </source>
</reference>
<dbReference type="EMBL" id="JACAZE010000022">
    <property type="protein sequence ID" value="KAF7292421.1"/>
    <property type="molecule type" value="Genomic_DNA"/>
</dbReference>
<dbReference type="Pfam" id="PF04818">
    <property type="entry name" value="CID"/>
    <property type="match status" value="1"/>
</dbReference>
<dbReference type="PROSITE" id="PS51391">
    <property type="entry name" value="CID"/>
    <property type="match status" value="1"/>
</dbReference>
<dbReference type="GO" id="GO:0006369">
    <property type="term" value="P:termination of RNA polymerase II transcription"/>
    <property type="evidence" value="ECO:0007669"/>
    <property type="project" value="InterPro"/>
</dbReference>
<dbReference type="SUPFAM" id="SSF48464">
    <property type="entry name" value="ENTH/VHS domain"/>
    <property type="match status" value="1"/>
</dbReference>
<feature type="region of interest" description="Disordered" evidence="1">
    <location>
        <begin position="535"/>
        <end position="606"/>
    </location>
</feature>
<feature type="compositionally biased region" description="Pro residues" evidence="1">
    <location>
        <begin position="1"/>
        <end position="10"/>
    </location>
</feature>
<dbReference type="FunFam" id="1.25.40.90:FF:000016">
    <property type="entry name" value="mRNA cleavage factor complex component Pcf11"/>
    <property type="match status" value="1"/>
</dbReference>
<dbReference type="Proteomes" id="UP000613580">
    <property type="component" value="Unassembled WGS sequence"/>
</dbReference>
<dbReference type="InterPro" id="IPR047415">
    <property type="entry name" value="Pcf11_CID"/>
</dbReference>
<dbReference type="GO" id="GO:0005849">
    <property type="term" value="C:mRNA cleavage factor complex"/>
    <property type="evidence" value="ECO:0007669"/>
    <property type="project" value="TreeGrafter"/>
</dbReference>
<feature type="region of interest" description="Disordered" evidence="1">
    <location>
        <begin position="1"/>
        <end position="32"/>
    </location>
</feature>
<gene>
    <name evidence="3" type="ORF">HMN09_01226200</name>
</gene>
<feature type="domain" description="CID" evidence="2">
    <location>
        <begin position="32"/>
        <end position="167"/>
    </location>
</feature>